<organism evidence="1 2">
    <name type="scientific">Filimonas lacunae</name>
    <dbReference type="NCBI Taxonomy" id="477680"/>
    <lineage>
        <taxon>Bacteria</taxon>
        <taxon>Pseudomonadati</taxon>
        <taxon>Bacteroidota</taxon>
        <taxon>Chitinophagia</taxon>
        <taxon>Chitinophagales</taxon>
        <taxon>Chitinophagaceae</taxon>
        <taxon>Filimonas</taxon>
    </lineage>
</organism>
<proteinExistence type="predicted"/>
<dbReference type="EMBL" id="FTOR01000005">
    <property type="protein sequence ID" value="SIT20565.1"/>
    <property type="molecule type" value="Genomic_DNA"/>
</dbReference>
<sequence>MKKDIEQINIEFNVAAQKSFFNVCERFEMDLGRCRHENEYIQLHAMYVELLKSSLETAAFSMIEQYNNMYDVFLLRKAVTVHIDRYLGEFRFKYRLDV</sequence>
<reference evidence="2" key="1">
    <citation type="submission" date="2017-01" db="EMBL/GenBank/DDBJ databases">
        <authorList>
            <person name="Varghese N."/>
            <person name="Submissions S."/>
        </authorList>
    </citation>
    <scope>NUCLEOTIDE SEQUENCE [LARGE SCALE GENOMIC DNA]</scope>
    <source>
        <strain evidence="2">DSM 21054</strain>
    </source>
</reference>
<dbReference type="AlphaFoldDB" id="A0A173MD87"/>
<keyword evidence="2" id="KW-1185">Reference proteome</keyword>
<dbReference type="RefSeq" id="WP_076379886.1">
    <property type="nucleotide sequence ID" value="NZ_AP017422.1"/>
</dbReference>
<accession>A0A173MD87</accession>
<dbReference type="OrthoDB" id="676415at2"/>
<gene>
    <name evidence="1" type="ORF">SAMN05421788_10527</name>
</gene>
<dbReference type="KEGG" id="fln:FLA_1532"/>
<dbReference type="Proteomes" id="UP000186917">
    <property type="component" value="Unassembled WGS sequence"/>
</dbReference>
<name>A0A173MD87_9BACT</name>
<protein>
    <submittedName>
        <fullName evidence="1">Uncharacterized protein</fullName>
    </submittedName>
</protein>
<evidence type="ECO:0000313" key="2">
    <source>
        <dbReference type="Proteomes" id="UP000186917"/>
    </source>
</evidence>
<dbReference type="STRING" id="477680.SAMN05421788_10527"/>
<evidence type="ECO:0000313" key="1">
    <source>
        <dbReference type="EMBL" id="SIT20565.1"/>
    </source>
</evidence>